<dbReference type="RefSeq" id="WP_124766826.1">
    <property type="nucleotide sequence ID" value="NZ_JAFBDY010000031.1"/>
</dbReference>
<evidence type="ECO:0000313" key="4">
    <source>
        <dbReference type="EMBL" id="RQW72280.1"/>
    </source>
</evidence>
<keyword evidence="1" id="KW-0812">Transmembrane</keyword>
<dbReference type="Proteomes" id="UP000274033">
    <property type="component" value="Unassembled WGS sequence"/>
</dbReference>
<dbReference type="InterPro" id="IPR024163">
    <property type="entry name" value="Aerotolerance_reg_N"/>
</dbReference>
<dbReference type="AlphaFoldDB" id="A0A3N9U6R5"/>
<accession>A0A3N9U6R5</accession>
<keyword evidence="5" id="KW-1185">Reference proteome</keyword>
<feature type="domain" description="VWFA" evidence="3">
    <location>
        <begin position="91"/>
        <end position="190"/>
    </location>
</feature>
<organism evidence="4 5">
    <name type="scientific">Lysinibacillus composti</name>
    <dbReference type="NCBI Taxonomy" id="720633"/>
    <lineage>
        <taxon>Bacteria</taxon>
        <taxon>Bacillati</taxon>
        <taxon>Bacillota</taxon>
        <taxon>Bacilli</taxon>
        <taxon>Bacillales</taxon>
        <taxon>Bacillaceae</taxon>
        <taxon>Lysinibacillus</taxon>
    </lineage>
</organism>
<keyword evidence="1" id="KW-1133">Transmembrane helix</keyword>
<keyword evidence="1" id="KW-0472">Membrane</keyword>
<dbReference type="Pfam" id="PF13519">
    <property type="entry name" value="VWA_2"/>
    <property type="match status" value="1"/>
</dbReference>
<dbReference type="EMBL" id="RRCT01000029">
    <property type="protein sequence ID" value="RQW72280.1"/>
    <property type="molecule type" value="Genomic_DNA"/>
</dbReference>
<dbReference type="PANTHER" id="PTHR37464:SF1">
    <property type="entry name" value="BLL2463 PROTEIN"/>
    <property type="match status" value="1"/>
</dbReference>
<dbReference type="SUPFAM" id="SSF53300">
    <property type="entry name" value="vWA-like"/>
    <property type="match status" value="1"/>
</dbReference>
<evidence type="ECO:0000259" key="3">
    <source>
        <dbReference type="Pfam" id="PF13519"/>
    </source>
</evidence>
<proteinExistence type="predicted"/>
<reference evidence="4 5" key="1">
    <citation type="journal article" date="2013" name="J. Microbiol.">
        <title>Lysinibacillus chungkukjangi sp. nov., isolated from Chungkukjang, Korean fermented soybean food.</title>
        <authorList>
            <person name="Kim S.J."/>
            <person name="Jang Y.H."/>
            <person name="Hamada M."/>
            <person name="Ahn J.H."/>
            <person name="Weon H.Y."/>
            <person name="Suzuki K."/>
            <person name="Whang K.S."/>
            <person name="Kwon S.W."/>
        </authorList>
    </citation>
    <scope>NUCLEOTIDE SEQUENCE [LARGE SCALE GENOMIC DNA]</scope>
    <source>
        <strain evidence="4 5">MCCC 1A12701</strain>
    </source>
</reference>
<evidence type="ECO:0000256" key="1">
    <source>
        <dbReference type="SAM" id="Phobius"/>
    </source>
</evidence>
<feature type="transmembrane region" description="Helical" evidence="1">
    <location>
        <begin position="6"/>
        <end position="24"/>
    </location>
</feature>
<evidence type="ECO:0000313" key="5">
    <source>
        <dbReference type="Proteomes" id="UP000274033"/>
    </source>
</evidence>
<evidence type="ECO:0000259" key="2">
    <source>
        <dbReference type="Pfam" id="PF07584"/>
    </source>
</evidence>
<sequence length="583" mass="65965">MGFSNFIFLWTLIFPIVVLLYYFFRKKYQNQPVSSTLFWSEVMQETKVSPYLKHLQKNLLLYLQLLTLILLVLSLMNPFVKTSKMAGEQAILIVDTSATMLAGKENSTFDDHKKQMLSLVSSIGGRPVTIITTGDEPQIIVRQETNQNIVEKAINELIVTYEEEQLPKAIDVAHAFIGDTPTSIYLYTDSVERGELPMESDHVKWIVKGAESDLENVAITRFAATGTEENAQALIQIHNQTSEEQQVELSITNESGEVVFEELLNVSAEDEITKTIEEIKASKFLTAQIQVEDNYKVDNSFVTVLGLNNSSIVVDQQMHQLIQKGFQVLNHEVKIVPSDQLMNLSRNAIIVTRQTELLETANSPIVLFGRNDQSPEEVNSLVDVSEDPLFAFSPLEDVYVSSVYPAFENFETIATIGEKPFIQRSPRGDIIVLSDIQATDWPLHPSFPLFLWSIQNELVEGTTSIGTFSPNEHRTVSLTPGDWSIYSANNEFVSAFDKLSDFRAPIEPGVYKVRSNSEEKQMVVQLSGQERILKEGKSFELGMVQNNGKEETSQRNLLIWLLIPILLLLMIEWEVQRRRGFTN</sequence>
<dbReference type="OrthoDB" id="9780136at2"/>
<dbReference type="PANTHER" id="PTHR37464">
    <property type="entry name" value="BLL2463 PROTEIN"/>
    <property type="match status" value="1"/>
</dbReference>
<dbReference type="InterPro" id="IPR002035">
    <property type="entry name" value="VWF_A"/>
</dbReference>
<comment type="caution">
    <text evidence="4">The sequence shown here is derived from an EMBL/GenBank/DDBJ whole genome shotgun (WGS) entry which is preliminary data.</text>
</comment>
<feature type="transmembrane region" description="Helical" evidence="1">
    <location>
        <begin position="59"/>
        <end position="80"/>
    </location>
</feature>
<protein>
    <submittedName>
        <fullName evidence="4">VWA domain-containing protein</fullName>
    </submittedName>
</protein>
<gene>
    <name evidence="4" type="ORF">EBB45_18500</name>
</gene>
<dbReference type="Pfam" id="PF07584">
    <property type="entry name" value="BatA"/>
    <property type="match status" value="1"/>
</dbReference>
<name>A0A3N9U6R5_9BACI</name>
<dbReference type="InterPro" id="IPR036465">
    <property type="entry name" value="vWFA_dom_sf"/>
</dbReference>
<feature type="domain" description="Aerotolerance regulator N-terminal" evidence="2">
    <location>
        <begin position="1"/>
        <end position="78"/>
    </location>
</feature>